<evidence type="ECO:0000313" key="1">
    <source>
        <dbReference type="EMBL" id="NOK35702.1"/>
    </source>
</evidence>
<dbReference type="AlphaFoldDB" id="A0A7Y4KKZ5"/>
<dbReference type="Proteomes" id="UP000563426">
    <property type="component" value="Unassembled WGS sequence"/>
</dbReference>
<reference evidence="1 2" key="1">
    <citation type="submission" date="2020-05" db="EMBL/GenBank/DDBJ databases">
        <authorList>
            <person name="Whitworth D."/>
        </authorList>
    </citation>
    <scope>NUCLEOTIDE SEQUENCE [LARGE SCALE GENOMIC DNA]</scope>
    <source>
        <strain evidence="1 2">AB043B</strain>
    </source>
</reference>
<keyword evidence="2" id="KW-1185">Reference proteome</keyword>
<accession>A0A7Y4KKZ5</accession>
<gene>
    <name evidence="1" type="ORF">HMI49_21115</name>
</gene>
<sequence>MTGRIARAGFHFSDLLLINRVLRYLVEHRTALIEGRPLPPAPLFQVEATASTDSTPEWDILEDTSATSPTIVLEEVKSGSITKDDRLALWRRIRRTVVDLDQREIKIIIPRLTTNNSNPPEHPERWKKIPSLSQTASTNNLPQQVRSDINLAEEALFWLTHIPTKADTSTAGSSTAEATLPEARAREVLSRFDYCEAYGEATLSENTDKLVDILSLDIAPTAIRDALVGEVFRRAQSDDISAHSFKPNELWATVGILQRLSEVPADAAACWQRLVQLGNSSNVQQEVSATSAIPYQEWRTIQPQVATILHSPNTPRRALIGHGGLGKSVLLDRLARESRRTERNMVLQFHGSSLRAEGLARSLGPALELGQFLLANQERNLEIFIDAFEDAADSPEQLKRLLAEIVSSTNSRTTRVTLTSRTNTWMALAGPKTEVAGWTPVELSEWDTDLVRLLVEQVGRRELPTNVLQLLRTPLLLDLFIRTFSGEERIPSTLHTSYSVLSEFWSRRVLPSDHPHAGRRREALLQCAKEETVGRRHHTGFNETLVELTGEGVFLYRGGTFHFRHALIRDFALAQWVIHSDGSARSAVSKIAQIQDHIIRWGTTRAVFEALISDIDTTEHHRDRRQHHLALADFVRHLETTPHSIAQDLAEALGEIKPPEQFPGESLTSLFLKPNPASAFVYRILDTAVVSNNPSWLSWIVELPDKTAWFNQASWTEPSILRQISLLVDIAWKTTPHNARPGIRPLTQAAAIRIREWSNSS</sequence>
<dbReference type="EMBL" id="JABFJV010000125">
    <property type="protein sequence ID" value="NOK35702.1"/>
    <property type="molecule type" value="Genomic_DNA"/>
</dbReference>
<dbReference type="RefSeq" id="WP_171436347.1">
    <property type="nucleotide sequence ID" value="NZ_JABFJV010000125.1"/>
</dbReference>
<comment type="caution">
    <text evidence="1">The sequence shown here is derived from an EMBL/GenBank/DDBJ whole genome shotgun (WGS) entry which is preliminary data.</text>
</comment>
<organism evidence="1 2">
    <name type="scientific">Corallococcus exercitus</name>
    <dbReference type="NCBI Taxonomy" id="2316736"/>
    <lineage>
        <taxon>Bacteria</taxon>
        <taxon>Pseudomonadati</taxon>
        <taxon>Myxococcota</taxon>
        <taxon>Myxococcia</taxon>
        <taxon>Myxococcales</taxon>
        <taxon>Cystobacterineae</taxon>
        <taxon>Myxococcaceae</taxon>
        <taxon>Corallococcus</taxon>
    </lineage>
</organism>
<protein>
    <submittedName>
        <fullName evidence="1">Uncharacterized protein</fullName>
    </submittedName>
</protein>
<dbReference type="InterPro" id="IPR027417">
    <property type="entry name" value="P-loop_NTPase"/>
</dbReference>
<name>A0A7Y4KKZ5_9BACT</name>
<dbReference type="SUPFAM" id="SSF52540">
    <property type="entry name" value="P-loop containing nucleoside triphosphate hydrolases"/>
    <property type="match status" value="1"/>
</dbReference>
<evidence type="ECO:0000313" key="2">
    <source>
        <dbReference type="Proteomes" id="UP000563426"/>
    </source>
</evidence>
<proteinExistence type="predicted"/>